<accession>A0A8S3IER1</accession>
<dbReference type="AlphaFoldDB" id="A0A8S3IER1"/>
<comment type="caution">
    <text evidence="3">The sequence shown here is derived from an EMBL/GenBank/DDBJ whole genome shotgun (WGS) entry which is preliminary data.</text>
</comment>
<keyword evidence="2" id="KW-0812">Transmembrane</keyword>
<sequence>MVWIDQNITVNDEAIKTLKTLTVVLENINSVHQSLNILYTIIVFVSVIAIFIVVELILLTRRNKMTKSVLYEPAKDQEKELLSPSKPTAVAKA</sequence>
<name>A0A8S3IER1_9BILA</name>
<protein>
    <submittedName>
        <fullName evidence="3">Uncharacterized protein</fullName>
    </submittedName>
</protein>
<proteinExistence type="predicted"/>
<reference evidence="3" key="1">
    <citation type="submission" date="2021-02" db="EMBL/GenBank/DDBJ databases">
        <authorList>
            <person name="Nowell W R."/>
        </authorList>
    </citation>
    <scope>NUCLEOTIDE SEQUENCE</scope>
</reference>
<evidence type="ECO:0000313" key="3">
    <source>
        <dbReference type="EMBL" id="CAF5199397.1"/>
    </source>
</evidence>
<gene>
    <name evidence="3" type="ORF">GIL414_LOCUS76038</name>
</gene>
<feature type="transmembrane region" description="Helical" evidence="2">
    <location>
        <begin position="37"/>
        <end position="59"/>
    </location>
</feature>
<organism evidence="3 4">
    <name type="scientific">Rotaria magnacalcarata</name>
    <dbReference type="NCBI Taxonomy" id="392030"/>
    <lineage>
        <taxon>Eukaryota</taxon>
        <taxon>Metazoa</taxon>
        <taxon>Spiralia</taxon>
        <taxon>Gnathifera</taxon>
        <taxon>Rotifera</taxon>
        <taxon>Eurotatoria</taxon>
        <taxon>Bdelloidea</taxon>
        <taxon>Philodinida</taxon>
        <taxon>Philodinidae</taxon>
        <taxon>Rotaria</taxon>
    </lineage>
</organism>
<dbReference type="Proteomes" id="UP000681720">
    <property type="component" value="Unassembled WGS sequence"/>
</dbReference>
<keyword evidence="2" id="KW-0472">Membrane</keyword>
<feature type="region of interest" description="Disordered" evidence="1">
    <location>
        <begin position="74"/>
        <end position="93"/>
    </location>
</feature>
<evidence type="ECO:0000313" key="4">
    <source>
        <dbReference type="Proteomes" id="UP000681720"/>
    </source>
</evidence>
<evidence type="ECO:0000256" key="1">
    <source>
        <dbReference type="SAM" id="MobiDB-lite"/>
    </source>
</evidence>
<dbReference type="EMBL" id="CAJOBJ010344433">
    <property type="protein sequence ID" value="CAF5199397.1"/>
    <property type="molecule type" value="Genomic_DNA"/>
</dbReference>
<keyword evidence="2" id="KW-1133">Transmembrane helix</keyword>
<evidence type="ECO:0000256" key="2">
    <source>
        <dbReference type="SAM" id="Phobius"/>
    </source>
</evidence>